<comment type="caution">
    <text evidence="2">The sequence shown here is derived from an EMBL/GenBank/DDBJ whole genome shotgun (WGS) entry which is preliminary data.</text>
</comment>
<reference evidence="2" key="1">
    <citation type="submission" date="2023-01" db="EMBL/GenBank/DDBJ databases">
        <title>Genome assembly of the deep-sea coral Lophelia pertusa.</title>
        <authorList>
            <person name="Herrera S."/>
            <person name="Cordes E."/>
        </authorList>
    </citation>
    <scope>NUCLEOTIDE SEQUENCE</scope>
    <source>
        <strain evidence="2">USNM1676648</strain>
        <tissue evidence="2">Polyp</tissue>
    </source>
</reference>
<evidence type="ECO:0000313" key="2">
    <source>
        <dbReference type="EMBL" id="KAJ7310735.1"/>
    </source>
</evidence>
<evidence type="ECO:0000259" key="1">
    <source>
        <dbReference type="Pfam" id="PF13086"/>
    </source>
</evidence>
<protein>
    <submittedName>
        <fullName evidence="2">Helicase MOV-10</fullName>
        <ecNumber evidence="2">3.6.4.13</ecNumber>
    </submittedName>
</protein>
<dbReference type="AlphaFoldDB" id="A0A9X0CCC0"/>
<organism evidence="2 3">
    <name type="scientific">Desmophyllum pertusum</name>
    <dbReference type="NCBI Taxonomy" id="174260"/>
    <lineage>
        <taxon>Eukaryota</taxon>
        <taxon>Metazoa</taxon>
        <taxon>Cnidaria</taxon>
        <taxon>Anthozoa</taxon>
        <taxon>Hexacorallia</taxon>
        <taxon>Scleractinia</taxon>
        <taxon>Caryophylliina</taxon>
        <taxon>Caryophylliidae</taxon>
        <taxon>Desmophyllum</taxon>
    </lineage>
</organism>
<dbReference type="EMBL" id="MU828069">
    <property type="protein sequence ID" value="KAJ7310735.1"/>
    <property type="molecule type" value="Genomic_DNA"/>
</dbReference>
<accession>A0A9X0CCC0</accession>
<dbReference type="GO" id="GO:0016787">
    <property type="term" value="F:hydrolase activity"/>
    <property type="evidence" value="ECO:0007669"/>
    <property type="project" value="UniProtKB-KW"/>
</dbReference>
<keyword evidence="2" id="KW-0067">ATP-binding</keyword>
<dbReference type="GO" id="GO:0003724">
    <property type="term" value="F:RNA helicase activity"/>
    <property type="evidence" value="ECO:0007669"/>
    <property type="project" value="UniProtKB-EC"/>
</dbReference>
<evidence type="ECO:0000313" key="3">
    <source>
        <dbReference type="Proteomes" id="UP001163046"/>
    </source>
</evidence>
<feature type="non-terminal residue" evidence="2">
    <location>
        <position position="64"/>
    </location>
</feature>
<dbReference type="Pfam" id="PF13086">
    <property type="entry name" value="AAA_11"/>
    <property type="match status" value="1"/>
</dbReference>
<dbReference type="InterPro" id="IPR027417">
    <property type="entry name" value="P-loop_NTPase"/>
</dbReference>
<keyword evidence="2" id="KW-0378">Hydrolase</keyword>
<name>A0A9X0CCC0_9CNID</name>
<dbReference type="EC" id="3.6.4.13" evidence="2"/>
<dbReference type="InterPro" id="IPR041677">
    <property type="entry name" value="DNA2/NAM7_AAA_11"/>
</dbReference>
<sequence length="64" mass="6828">YLERFLANTLLMCFIDEAGHSLQPECLVPLAGLFSTETPGGGQLVFAGDPQQLGPVLRSPVAIK</sequence>
<dbReference type="Proteomes" id="UP001163046">
    <property type="component" value="Unassembled WGS sequence"/>
</dbReference>
<keyword evidence="3" id="KW-1185">Reference proteome</keyword>
<gene>
    <name evidence="2" type="primary">MOV10_5</name>
    <name evidence="2" type="ORF">OS493_040113</name>
</gene>
<proteinExistence type="predicted"/>
<keyword evidence="2" id="KW-0547">Nucleotide-binding</keyword>
<feature type="non-terminal residue" evidence="2">
    <location>
        <position position="1"/>
    </location>
</feature>
<keyword evidence="2" id="KW-0347">Helicase</keyword>
<feature type="domain" description="DNA2/NAM7 helicase helicase" evidence="1">
    <location>
        <begin position="12"/>
        <end position="59"/>
    </location>
</feature>
<dbReference type="OrthoDB" id="6513042at2759"/>
<dbReference type="Gene3D" id="3.40.50.300">
    <property type="entry name" value="P-loop containing nucleotide triphosphate hydrolases"/>
    <property type="match status" value="1"/>
</dbReference>
<dbReference type="SUPFAM" id="SSF52540">
    <property type="entry name" value="P-loop containing nucleoside triphosphate hydrolases"/>
    <property type="match status" value="1"/>
</dbReference>